<keyword evidence="13 14" id="KW-0472">Membrane</keyword>
<evidence type="ECO:0000256" key="1">
    <source>
        <dbReference type="ARBA" id="ARBA00000085"/>
    </source>
</evidence>
<evidence type="ECO:0000259" key="16">
    <source>
        <dbReference type="PROSITE" id="PS50885"/>
    </source>
</evidence>
<feature type="transmembrane region" description="Helical" evidence="14">
    <location>
        <begin position="128"/>
        <end position="147"/>
    </location>
</feature>
<dbReference type="Pfam" id="PF00672">
    <property type="entry name" value="HAMP"/>
    <property type="match status" value="1"/>
</dbReference>
<dbReference type="SMART" id="SM00388">
    <property type="entry name" value="HisKA"/>
    <property type="match status" value="1"/>
</dbReference>
<dbReference type="SMART" id="SM00304">
    <property type="entry name" value="HAMP"/>
    <property type="match status" value="1"/>
</dbReference>
<dbReference type="InterPro" id="IPR036097">
    <property type="entry name" value="HisK_dim/P_sf"/>
</dbReference>
<dbReference type="FunFam" id="1.10.287.130:FF:000001">
    <property type="entry name" value="Two-component sensor histidine kinase"/>
    <property type="match status" value="1"/>
</dbReference>
<keyword evidence="4" id="KW-1003">Cell membrane</keyword>
<dbReference type="Gene3D" id="3.30.565.10">
    <property type="entry name" value="Histidine kinase-like ATPase, C-terminal domain"/>
    <property type="match status" value="1"/>
</dbReference>
<evidence type="ECO:0000256" key="8">
    <source>
        <dbReference type="ARBA" id="ARBA00022741"/>
    </source>
</evidence>
<keyword evidence="5" id="KW-0597">Phosphoprotein</keyword>
<keyword evidence="8" id="KW-0547">Nucleotide-binding</keyword>
<sequence>MVILNLVSALLGFSLTWLLLPSVYNNNEFKLLEETSKYVIECIENNEPVSLDNISAVLLKNGEVVNLCKNKNKQIKNIDFFSLETQEIYNSKNGNTYITYKVETPYGDLVIYKGYEATEQLIKSVNTIMVFIFILLLVFSAILAIYVGDKFTDPIIKIQNKAKDIAKGIYSSSYKIEGNDEISDLSSSIEEMAKDLKTKDNLQREFIANVSHDLKTPLSVIRANSEAIRDGIIPEDKVVEYSESIINEVDNLNELVDEMLLLSRLKEDNKFLNLKNQSLKMFLYESFRRLVNANNRIKNVKYKIDTRIDNLEKFNVDIDEKYLFRVISNLFNNALIHSKTKEITLKVETTNLGIKVGVRDFGIGIKEEELKFIWDRYYKGNISGGIGLGLAICKEIIVAHGFIYGVESKVNKGTEFYFTIPYDLIVEV</sequence>
<keyword evidence="12" id="KW-0902">Two-component regulatory system</keyword>
<dbReference type="GO" id="GO:0005886">
    <property type="term" value="C:plasma membrane"/>
    <property type="evidence" value="ECO:0007669"/>
    <property type="project" value="UniProtKB-SubCell"/>
</dbReference>
<name>A0A1U6IXA1_9CLOT</name>
<dbReference type="PANTHER" id="PTHR45528:SF1">
    <property type="entry name" value="SENSOR HISTIDINE KINASE CPXA"/>
    <property type="match status" value="1"/>
</dbReference>
<dbReference type="CDD" id="cd06225">
    <property type="entry name" value="HAMP"/>
    <property type="match status" value="1"/>
</dbReference>
<dbReference type="SUPFAM" id="SSF47384">
    <property type="entry name" value="Homodimeric domain of signal transducing histidine kinase"/>
    <property type="match status" value="1"/>
</dbReference>
<dbReference type="Gene3D" id="6.10.340.10">
    <property type="match status" value="1"/>
</dbReference>
<keyword evidence="6" id="KW-0808">Transferase</keyword>
<evidence type="ECO:0000256" key="7">
    <source>
        <dbReference type="ARBA" id="ARBA00022692"/>
    </source>
</evidence>
<dbReference type="InterPro" id="IPR036890">
    <property type="entry name" value="HATPase_C_sf"/>
</dbReference>
<dbReference type="SUPFAM" id="SSF158472">
    <property type="entry name" value="HAMP domain-like"/>
    <property type="match status" value="1"/>
</dbReference>
<dbReference type="SMART" id="SM00387">
    <property type="entry name" value="HATPase_c"/>
    <property type="match status" value="1"/>
</dbReference>
<proteinExistence type="predicted"/>
<dbReference type="Gene3D" id="1.10.287.130">
    <property type="match status" value="1"/>
</dbReference>
<dbReference type="STRING" id="1351755.CCH01_03610"/>
<evidence type="ECO:0000313" key="18">
    <source>
        <dbReference type="Proteomes" id="UP000190476"/>
    </source>
</evidence>
<comment type="subcellular location">
    <subcellularLocation>
        <location evidence="2">Cell membrane</location>
        <topology evidence="2">Multi-pass membrane protein</topology>
    </subcellularLocation>
</comment>
<dbReference type="Pfam" id="PF00512">
    <property type="entry name" value="HisKA"/>
    <property type="match status" value="1"/>
</dbReference>
<evidence type="ECO:0000259" key="15">
    <source>
        <dbReference type="PROSITE" id="PS50109"/>
    </source>
</evidence>
<dbReference type="EC" id="2.7.13.3" evidence="3"/>
<keyword evidence="18" id="KW-1185">Reference proteome</keyword>
<evidence type="ECO:0000256" key="6">
    <source>
        <dbReference type="ARBA" id="ARBA00022679"/>
    </source>
</evidence>
<dbReference type="InterPro" id="IPR005467">
    <property type="entry name" value="His_kinase_dom"/>
</dbReference>
<evidence type="ECO:0000256" key="12">
    <source>
        <dbReference type="ARBA" id="ARBA00023012"/>
    </source>
</evidence>
<keyword evidence="11 14" id="KW-1133">Transmembrane helix</keyword>
<dbReference type="GO" id="GO:0000155">
    <property type="term" value="F:phosphorelay sensor kinase activity"/>
    <property type="evidence" value="ECO:0007669"/>
    <property type="project" value="InterPro"/>
</dbReference>
<dbReference type="InterPro" id="IPR003660">
    <property type="entry name" value="HAMP_dom"/>
</dbReference>
<dbReference type="PROSITE" id="PS50885">
    <property type="entry name" value="HAMP"/>
    <property type="match status" value="1"/>
</dbReference>
<dbReference type="GO" id="GO:0005524">
    <property type="term" value="F:ATP binding"/>
    <property type="evidence" value="ECO:0007669"/>
    <property type="project" value="UniProtKB-KW"/>
</dbReference>
<comment type="catalytic activity">
    <reaction evidence="1">
        <text>ATP + protein L-histidine = ADP + protein N-phospho-L-histidine.</text>
        <dbReference type="EC" id="2.7.13.3"/>
    </reaction>
</comment>
<dbReference type="PANTHER" id="PTHR45528">
    <property type="entry name" value="SENSOR HISTIDINE KINASE CPXA"/>
    <property type="match status" value="1"/>
</dbReference>
<evidence type="ECO:0000256" key="9">
    <source>
        <dbReference type="ARBA" id="ARBA00022777"/>
    </source>
</evidence>
<gene>
    <name evidence="17" type="ORF">CCH01_03610</name>
</gene>
<dbReference type="InterPro" id="IPR050398">
    <property type="entry name" value="HssS/ArlS-like"/>
</dbReference>
<reference evidence="18" key="1">
    <citation type="submission" date="2017-03" db="EMBL/GenBank/DDBJ databases">
        <authorList>
            <person name="Falquet L."/>
            <person name="Falquet L."/>
        </authorList>
    </citation>
    <scope>NUCLEOTIDE SEQUENCE [LARGE SCALE GENOMIC DNA]</scope>
</reference>
<dbReference type="Pfam" id="PF02518">
    <property type="entry name" value="HATPase_c"/>
    <property type="match status" value="1"/>
</dbReference>
<organism evidence="17 18">
    <name type="scientific">Clostridium chauvoei JF4335</name>
    <dbReference type="NCBI Taxonomy" id="1351755"/>
    <lineage>
        <taxon>Bacteria</taxon>
        <taxon>Bacillati</taxon>
        <taxon>Bacillota</taxon>
        <taxon>Clostridia</taxon>
        <taxon>Eubacteriales</taxon>
        <taxon>Clostridiaceae</taxon>
        <taxon>Clostridium</taxon>
    </lineage>
</organism>
<dbReference type="InterPro" id="IPR003661">
    <property type="entry name" value="HisK_dim/P_dom"/>
</dbReference>
<evidence type="ECO:0000313" key="17">
    <source>
        <dbReference type="EMBL" id="SLK12633.1"/>
    </source>
</evidence>
<dbReference type="InterPro" id="IPR004358">
    <property type="entry name" value="Sig_transdc_His_kin-like_C"/>
</dbReference>
<dbReference type="CDD" id="cd00082">
    <property type="entry name" value="HisKA"/>
    <property type="match status" value="1"/>
</dbReference>
<dbReference type="Proteomes" id="UP000190476">
    <property type="component" value="Chromosome I"/>
</dbReference>
<evidence type="ECO:0000256" key="10">
    <source>
        <dbReference type="ARBA" id="ARBA00022840"/>
    </source>
</evidence>
<evidence type="ECO:0000256" key="5">
    <source>
        <dbReference type="ARBA" id="ARBA00022553"/>
    </source>
</evidence>
<evidence type="ECO:0000256" key="14">
    <source>
        <dbReference type="SAM" id="Phobius"/>
    </source>
</evidence>
<dbReference type="RefSeq" id="WP_172000982.1">
    <property type="nucleotide sequence ID" value="NZ_CBML010000006.1"/>
</dbReference>
<dbReference type="PROSITE" id="PS50109">
    <property type="entry name" value="HIS_KIN"/>
    <property type="match status" value="1"/>
</dbReference>
<dbReference type="AlphaFoldDB" id="A0A1U6IXA1"/>
<protein>
    <recommendedName>
        <fullName evidence="3">histidine kinase</fullName>
        <ecNumber evidence="3">2.7.13.3</ecNumber>
    </recommendedName>
</protein>
<evidence type="ECO:0000256" key="11">
    <source>
        <dbReference type="ARBA" id="ARBA00022989"/>
    </source>
</evidence>
<accession>A0A1U6IXA1</accession>
<keyword evidence="10" id="KW-0067">ATP-binding</keyword>
<dbReference type="SUPFAM" id="SSF55874">
    <property type="entry name" value="ATPase domain of HSP90 chaperone/DNA topoisomerase II/histidine kinase"/>
    <property type="match status" value="1"/>
</dbReference>
<keyword evidence="7 14" id="KW-0812">Transmembrane</keyword>
<dbReference type="PRINTS" id="PR00344">
    <property type="entry name" value="BCTRLSENSOR"/>
</dbReference>
<evidence type="ECO:0000256" key="2">
    <source>
        <dbReference type="ARBA" id="ARBA00004651"/>
    </source>
</evidence>
<evidence type="ECO:0000256" key="3">
    <source>
        <dbReference type="ARBA" id="ARBA00012438"/>
    </source>
</evidence>
<evidence type="ECO:0000256" key="13">
    <source>
        <dbReference type="ARBA" id="ARBA00023136"/>
    </source>
</evidence>
<dbReference type="EMBL" id="LT799839">
    <property type="protein sequence ID" value="SLK12633.1"/>
    <property type="molecule type" value="Genomic_DNA"/>
</dbReference>
<dbReference type="InterPro" id="IPR003594">
    <property type="entry name" value="HATPase_dom"/>
</dbReference>
<evidence type="ECO:0000256" key="4">
    <source>
        <dbReference type="ARBA" id="ARBA00022475"/>
    </source>
</evidence>
<feature type="domain" description="HAMP" evidence="16">
    <location>
        <begin position="149"/>
        <end position="201"/>
    </location>
</feature>
<keyword evidence="9 17" id="KW-0418">Kinase</keyword>
<feature type="domain" description="Histidine kinase" evidence="15">
    <location>
        <begin position="209"/>
        <end position="424"/>
    </location>
</feature>